<feature type="chain" id="PRO_5021705979" description="Cytochrome c domain-containing protein" evidence="1">
    <location>
        <begin position="23"/>
        <end position="270"/>
    </location>
</feature>
<dbReference type="EMBL" id="CP036434">
    <property type="protein sequence ID" value="QDV07365.1"/>
    <property type="molecule type" value="Genomic_DNA"/>
</dbReference>
<evidence type="ECO:0000313" key="2">
    <source>
        <dbReference type="EMBL" id="QDV07365.1"/>
    </source>
</evidence>
<organism evidence="2 3">
    <name type="scientific">Saltatorellus ferox</name>
    <dbReference type="NCBI Taxonomy" id="2528018"/>
    <lineage>
        <taxon>Bacteria</taxon>
        <taxon>Pseudomonadati</taxon>
        <taxon>Planctomycetota</taxon>
        <taxon>Planctomycetia</taxon>
        <taxon>Planctomycetia incertae sedis</taxon>
        <taxon>Saltatorellus</taxon>
    </lineage>
</organism>
<dbReference type="AlphaFoldDB" id="A0A518ETG0"/>
<dbReference type="OrthoDB" id="1524994at2"/>
<gene>
    <name evidence="2" type="ORF">Poly30_28890</name>
</gene>
<sequence length="270" mass="27733" precursor="true">MRSLRSVLAVTLIGALSSAASAQIGSTYCTANPNSSGSISAISAVGSTDVMLNDVTLQCGSLPTNAFGYFITSQTQAFVANPAGSAGNLCVGGQIGRYAGNILTSGTSGAVSLTINLNSMPAPTSTYSVMPGDTVNFQFWHRDSSPAGPTSNFSQGLEIPFDSVASGPTFENDIYPMLTQPNINASSCVTCHGGICGLDLSTAQIAFSSLVNVQSSCCFPEIYVVPNDPSSSVFYTKLTTPTCGSKMPLGGTFAGDPNVVRDWILAGAPF</sequence>
<dbReference type="RefSeq" id="WP_145198334.1">
    <property type="nucleotide sequence ID" value="NZ_CP036434.1"/>
</dbReference>
<keyword evidence="1" id="KW-0732">Signal</keyword>
<reference evidence="2 3" key="1">
    <citation type="submission" date="2019-02" db="EMBL/GenBank/DDBJ databases">
        <title>Deep-cultivation of Planctomycetes and their phenomic and genomic characterization uncovers novel biology.</title>
        <authorList>
            <person name="Wiegand S."/>
            <person name="Jogler M."/>
            <person name="Boedeker C."/>
            <person name="Pinto D."/>
            <person name="Vollmers J."/>
            <person name="Rivas-Marin E."/>
            <person name="Kohn T."/>
            <person name="Peeters S.H."/>
            <person name="Heuer A."/>
            <person name="Rast P."/>
            <person name="Oberbeckmann S."/>
            <person name="Bunk B."/>
            <person name="Jeske O."/>
            <person name="Meyerdierks A."/>
            <person name="Storesund J.E."/>
            <person name="Kallscheuer N."/>
            <person name="Luecker S."/>
            <person name="Lage O.M."/>
            <person name="Pohl T."/>
            <person name="Merkel B.J."/>
            <person name="Hornburger P."/>
            <person name="Mueller R.-W."/>
            <person name="Bruemmer F."/>
            <person name="Labrenz M."/>
            <person name="Spormann A.M."/>
            <person name="Op den Camp H."/>
            <person name="Overmann J."/>
            <person name="Amann R."/>
            <person name="Jetten M.S.M."/>
            <person name="Mascher T."/>
            <person name="Medema M.H."/>
            <person name="Devos D.P."/>
            <person name="Kaster A.-K."/>
            <person name="Ovreas L."/>
            <person name="Rohde M."/>
            <person name="Galperin M.Y."/>
            <person name="Jogler C."/>
        </authorList>
    </citation>
    <scope>NUCLEOTIDE SEQUENCE [LARGE SCALE GENOMIC DNA]</scope>
    <source>
        <strain evidence="2 3">Poly30</strain>
    </source>
</reference>
<evidence type="ECO:0008006" key="4">
    <source>
        <dbReference type="Google" id="ProtNLM"/>
    </source>
</evidence>
<keyword evidence="3" id="KW-1185">Reference proteome</keyword>
<protein>
    <recommendedName>
        <fullName evidence="4">Cytochrome c domain-containing protein</fullName>
    </recommendedName>
</protein>
<name>A0A518ETG0_9BACT</name>
<feature type="signal peptide" evidence="1">
    <location>
        <begin position="1"/>
        <end position="22"/>
    </location>
</feature>
<evidence type="ECO:0000313" key="3">
    <source>
        <dbReference type="Proteomes" id="UP000320390"/>
    </source>
</evidence>
<evidence type="ECO:0000256" key="1">
    <source>
        <dbReference type="SAM" id="SignalP"/>
    </source>
</evidence>
<accession>A0A518ETG0</accession>
<dbReference type="Proteomes" id="UP000320390">
    <property type="component" value="Chromosome"/>
</dbReference>
<proteinExistence type="predicted"/>